<dbReference type="AlphaFoldDB" id="A0A4U6XR24"/>
<sequence>MVVAKRMVPIHRGPVARVMVTIYNCAAVLHLHPASYQSTSPTKASRIVVFQVLLKSHLGGTPVTMEAPATENIEPEKRYLLRIVRSVSHDLALECSGAKNNRPDYSGESDLSNATLFLGGGQNLLLRPSSAGTAERSVVVKRGQAQGQSTLVIDGPSASGEFLILQGPSGKGEHRLRASSRVTPFGIGSAICHDSWEAARDAAEQKLLLRYANENFGDRSWVAVPPREPGSGDDAWEVWWYEPLPFNAKDLPGAVAVDVELVPVW</sequence>
<name>A0A4U6XR24_9PEZI</name>
<proteinExistence type="predicted"/>
<comment type="caution">
    <text evidence="1">The sequence shown here is derived from an EMBL/GenBank/DDBJ whole genome shotgun (WGS) entry which is preliminary data.</text>
</comment>
<dbReference type="Proteomes" id="UP000310108">
    <property type="component" value="Unassembled WGS sequence"/>
</dbReference>
<evidence type="ECO:0000313" key="2">
    <source>
        <dbReference type="Proteomes" id="UP000310108"/>
    </source>
</evidence>
<gene>
    <name evidence="1" type="ORF">CTA1_12134</name>
</gene>
<evidence type="ECO:0000313" key="1">
    <source>
        <dbReference type="EMBL" id="TKW58310.1"/>
    </source>
</evidence>
<keyword evidence="2" id="KW-1185">Reference proteome</keyword>
<dbReference type="EMBL" id="PJEX01000027">
    <property type="protein sequence ID" value="TKW58310.1"/>
    <property type="molecule type" value="Genomic_DNA"/>
</dbReference>
<dbReference type="OrthoDB" id="4832293at2759"/>
<accession>A0A4U6XR24</accession>
<reference evidence="1 2" key="1">
    <citation type="journal article" date="2019" name="PLoS ONE">
        <title>Comparative genome analysis indicates high evolutionary potential of pathogenicity genes in Colletotrichum tanaceti.</title>
        <authorList>
            <person name="Lelwala R.V."/>
            <person name="Korhonen P.K."/>
            <person name="Young N.D."/>
            <person name="Scott J.B."/>
            <person name="Ades P.A."/>
            <person name="Gasser R.B."/>
            <person name="Taylor P.W.J."/>
        </authorList>
    </citation>
    <scope>NUCLEOTIDE SEQUENCE [LARGE SCALE GENOMIC DNA]</scope>
    <source>
        <strain evidence="1">BRIP57314</strain>
    </source>
</reference>
<organism evidence="1 2">
    <name type="scientific">Colletotrichum tanaceti</name>
    <dbReference type="NCBI Taxonomy" id="1306861"/>
    <lineage>
        <taxon>Eukaryota</taxon>
        <taxon>Fungi</taxon>
        <taxon>Dikarya</taxon>
        <taxon>Ascomycota</taxon>
        <taxon>Pezizomycotina</taxon>
        <taxon>Sordariomycetes</taxon>
        <taxon>Hypocreomycetidae</taxon>
        <taxon>Glomerellales</taxon>
        <taxon>Glomerellaceae</taxon>
        <taxon>Colletotrichum</taxon>
        <taxon>Colletotrichum destructivum species complex</taxon>
    </lineage>
</organism>
<protein>
    <submittedName>
        <fullName evidence="1">Uncharacterized protein</fullName>
    </submittedName>
</protein>